<dbReference type="GO" id="GO:0005524">
    <property type="term" value="F:ATP binding"/>
    <property type="evidence" value="ECO:0007669"/>
    <property type="project" value="UniProtKB-KW"/>
</dbReference>
<feature type="compositionally biased region" description="Basic and acidic residues" evidence="9">
    <location>
        <begin position="605"/>
        <end position="614"/>
    </location>
</feature>
<dbReference type="Gene3D" id="1.10.510.10">
    <property type="entry name" value="Transferase(Phosphotransferase) domain 1"/>
    <property type="match status" value="1"/>
</dbReference>
<dbReference type="PANTHER" id="PTHR22967">
    <property type="entry name" value="SERINE/THREONINE PROTEIN KINASE"/>
    <property type="match status" value="1"/>
</dbReference>
<evidence type="ECO:0000256" key="4">
    <source>
        <dbReference type="ARBA" id="ARBA00022741"/>
    </source>
</evidence>
<proteinExistence type="predicted"/>
<feature type="region of interest" description="Disordered" evidence="9">
    <location>
        <begin position="469"/>
        <end position="622"/>
    </location>
</feature>
<feature type="compositionally biased region" description="Pro residues" evidence="9">
    <location>
        <begin position="546"/>
        <end position="562"/>
    </location>
</feature>
<evidence type="ECO:0000256" key="6">
    <source>
        <dbReference type="ARBA" id="ARBA00022840"/>
    </source>
</evidence>
<dbReference type="Pfam" id="PF00069">
    <property type="entry name" value="Pkinase"/>
    <property type="match status" value="1"/>
</dbReference>
<feature type="compositionally biased region" description="Basic and acidic residues" evidence="9">
    <location>
        <begin position="312"/>
        <end position="331"/>
    </location>
</feature>
<dbReference type="GO" id="GO:0004674">
    <property type="term" value="F:protein serine/threonine kinase activity"/>
    <property type="evidence" value="ECO:0007669"/>
    <property type="project" value="UniProtKB-KW"/>
</dbReference>
<feature type="region of interest" description="Disordered" evidence="9">
    <location>
        <begin position="312"/>
        <end position="350"/>
    </location>
</feature>
<comment type="catalytic activity">
    <reaction evidence="7">
        <text>L-threonyl-[protein] + ATP = O-phospho-L-threonyl-[protein] + ADP + H(+)</text>
        <dbReference type="Rhea" id="RHEA:46608"/>
        <dbReference type="Rhea" id="RHEA-COMP:11060"/>
        <dbReference type="Rhea" id="RHEA-COMP:11605"/>
        <dbReference type="ChEBI" id="CHEBI:15378"/>
        <dbReference type="ChEBI" id="CHEBI:30013"/>
        <dbReference type="ChEBI" id="CHEBI:30616"/>
        <dbReference type="ChEBI" id="CHEBI:61977"/>
        <dbReference type="ChEBI" id="CHEBI:456216"/>
        <dbReference type="EC" id="2.7.11.1"/>
    </reaction>
</comment>
<dbReference type="SUPFAM" id="SSF56112">
    <property type="entry name" value="Protein kinase-like (PK-like)"/>
    <property type="match status" value="1"/>
</dbReference>
<dbReference type="PANTHER" id="PTHR22967:SF57">
    <property type="entry name" value="AUXILIN, ISOFORM A-RELATED"/>
    <property type="match status" value="1"/>
</dbReference>
<evidence type="ECO:0000256" key="7">
    <source>
        <dbReference type="ARBA" id="ARBA00047899"/>
    </source>
</evidence>
<feature type="compositionally biased region" description="Pro residues" evidence="9">
    <location>
        <begin position="475"/>
        <end position="495"/>
    </location>
</feature>
<dbReference type="GO" id="GO:0005737">
    <property type="term" value="C:cytoplasm"/>
    <property type="evidence" value="ECO:0007669"/>
    <property type="project" value="TreeGrafter"/>
</dbReference>
<dbReference type="EC" id="2.7.11.1" evidence="1"/>
<dbReference type="EMBL" id="JBGBPQ010000016">
    <property type="protein sequence ID" value="KAL1508751.1"/>
    <property type="molecule type" value="Genomic_DNA"/>
</dbReference>
<keyword evidence="6" id="KW-0067">ATP-binding</keyword>
<comment type="caution">
    <text evidence="11">The sequence shown here is derived from an EMBL/GenBank/DDBJ whole genome shotgun (WGS) entry which is preliminary data.</text>
</comment>
<dbReference type="InterPro" id="IPR011009">
    <property type="entry name" value="Kinase-like_dom_sf"/>
</dbReference>
<evidence type="ECO:0000256" key="1">
    <source>
        <dbReference type="ARBA" id="ARBA00012513"/>
    </source>
</evidence>
<evidence type="ECO:0000256" key="9">
    <source>
        <dbReference type="SAM" id="MobiDB-lite"/>
    </source>
</evidence>
<keyword evidence="3" id="KW-0808">Transferase</keyword>
<sequence length="622" mass="67554">MSWFGKVVKGIAGSAGTIIQFDECQVVLTSLLAEGGYSYVYSAREVGIKGRQFAAKKVLSQDAETRAVAETEIKLLKKFNGHSAFVGCYGTTSKSLPKNQDEYWMLLEFCPNGSLIDLLFRKNKKGDFEKRPELPTEKILEIIEQVAAGIAHMHSFTPPIAHRDLKLENVLGAADGRYVLCDFGSATTSRLEVERTRQQIVVEEERIHKYSTLMYRAPEMCDLYREAEVGEMVDCWALGCILFALCFGDHPFDSASMLQILNAAYTIPEAHSRPPQLVALVEALLHPDPIERLSAAEAVEWVGRLRVDAQAERREAPERRARREAQREEQRRRRAAVAQGGGGAAAKGKAKREGWSADFSAVGFEGFDEIRPAVERWVCLTLTPRADGTVGASCVPAPRAAVAQPAALDEQERLPRRRHSLLPTYSILHSSPHSSLHAPRFTPLHSWEASFDPSFQPSFASFEEAEAPSAASVAAPPPPVLPPPPSASTLPPPPTASAVLPQLKLPRGASAAPSPPPAPLAADDDEFGDFSSCDPREDAFGDFTPAAPPADAPPAGEAPPGSPATDYGDFSRPTLHQRESTERSIGGSDDFGEFAGAPQEEGDNKDENKDEEKVQILGGNLD</sequence>
<evidence type="ECO:0000256" key="8">
    <source>
        <dbReference type="ARBA" id="ARBA00048679"/>
    </source>
</evidence>
<feature type="domain" description="Protein kinase" evidence="10">
    <location>
        <begin position="26"/>
        <end position="305"/>
    </location>
</feature>
<evidence type="ECO:0000256" key="5">
    <source>
        <dbReference type="ARBA" id="ARBA00022777"/>
    </source>
</evidence>
<dbReference type="SMART" id="SM00220">
    <property type="entry name" value="S_TKc"/>
    <property type="match status" value="1"/>
</dbReference>
<evidence type="ECO:0000313" key="12">
    <source>
        <dbReference type="Proteomes" id="UP001515480"/>
    </source>
</evidence>
<dbReference type="AlphaFoldDB" id="A0AB34IXN0"/>
<evidence type="ECO:0000256" key="3">
    <source>
        <dbReference type="ARBA" id="ARBA00022679"/>
    </source>
</evidence>
<evidence type="ECO:0000313" key="11">
    <source>
        <dbReference type="EMBL" id="KAL1508751.1"/>
    </source>
</evidence>
<protein>
    <recommendedName>
        <fullName evidence="1">non-specific serine/threonine protein kinase</fullName>
        <ecNumber evidence="1">2.7.11.1</ecNumber>
    </recommendedName>
</protein>
<keyword evidence="2" id="KW-0723">Serine/threonine-protein kinase</keyword>
<accession>A0AB34IXN0</accession>
<reference evidence="11 12" key="1">
    <citation type="journal article" date="2024" name="Science">
        <title>Giant polyketide synthase enzymes in the biosynthesis of giant marine polyether toxins.</title>
        <authorList>
            <person name="Fallon T.R."/>
            <person name="Shende V.V."/>
            <person name="Wierzbicki I.H."/>
            <person name="Pendleton A.L."/>
            <person name="Watervoot N.F."/>
            <person name="Auber R.P."/>
            <person name="Gonzalez D.J."/>
            <person name="Wisecaver J.H."/>
            <person name="Moore B.S."/>
        </authorList>
    </citation>
    <scope>NUCLEOTIDE SEQUENCE [LARGE SCALE GENOMIC DNA]</scope>
    <source>
        <strain evidence="11 12">12B1</strain>
    </source>
</reference>
<dbReference type="PROSITE" id="PS50011">
    <property type="entry name" value="PROTEIN_KINASE_DOM"/>
    <property type="match status" value="1"/>
</dbReference>
<keyword evidence="5" id="KW-0418">Kinase</keyword>
<comment type="catalytic activity">
    <reaction evidence="8">
        <text>L-seryl-[protein] + ATP = O-phospho-L-seryl-[protein] + ADP + H(+)</text>
        <dbReference type="Rhea" id="RHEA:17989"/>
        <dbReference type="Rhea" id="RHEA-COMP:9863"/>
        <dbReference type="Rhea" id="RHEA-COMP:11604"/>
        <dbReference type="ChEBI" id="CHEBI:15378"/>
        <dbReference type="ChEBI" id="CHEBI:29999"/>
        <dbReference type="ChEBI" id="CHEBI:30616"/>
        <dbReference type="ChEBI" id="CHEBI:83421"/>
        <dbReference type="ChEBI" id="CHEBI:456216"/>
        <dbReference type="EC" id="2.7.11.1"/>
    </reaction>
</comment>
<dbReference type="Proteomes" id="UP001515480">
    <property type="component" value="Unassembled WGS sequence"/>
</dbReference>
<keyword evidence="4" id="KW-0547">Nucleotide-binding</keyword>
<evidence type="ECO:0000259" key="10">
    <source>
        <dbReference type="PROSITE" id="PS50011"/>
    </source>
</evidence>
<gene>
    <name evidence="11" type="ORF">AB1Y20_004846</name>
</gene>
<name>A0AB34IXN0_PRYPA</name>
<evidence type="ECO:0000256" key="2">
    <source>
        <dbReference type="ARBA" id="ARBA00022527"/>
    </source>
</evidence>
<organism evidence="11 12">
    <name type="scientific">Prymnesium parvum</name>
    <name type="common">Toxic golden alga</name>
    <dbReference type="NCBI Taxonomy" id="97485"/>
    <lineage>
        <taxon>Eukaryota</taxon>
        <taxon>Haptista</taxon>
        <taxon>Haptophyta</taxon>
        <taxon>Prymnesiophyceae</taxon>
        <taxon>Prymnesiales</taxon>
        <taxon>Prymnesiaceae</taxon>
        <taxon>Prymnesium</taxon>
    </lineage>
</organism>
<dbReference type="InterPro" id="IPR000719">
    <property type="entry name" value="Prot_kinase_dom"/>
</dbReference>
<keyword evidence="12" id="KW-1185">Reference proteome</keyword>